<organism evidence="1 2">
    <name type="scientific">Meloidogyne javanica</name>
    <name type="common">Root-knot nematode worm</name>
    <dbReference type="NCBI Taxonomy" id="6303"/>
    <lineage>
        <taxon>Eukaryota</taxon>
        <taxon>Metazoa</taxon>
        <taxon>Ecdysozoa</taxon>
        <taxon>Nematoda</taxon>
        <taxon>Chromadorea</taxon>
        <taxon>Rhabditida</taxon>
        <taxon>Tylenchina</taxon>
        <taxon>Tylenchomorpha</taxon>
        <taxon>Tylenchoidea</taxon>
        <taxon>Meloidogynidae</taxon>
        <taxon>Meloidogyninae</taxon>
        <taxon>Meloidogyne</taxon>
        <taxon>Meloidogyne incognita group</taxon>
    </lineage>
</organism>
<dbReference type="PANTHER" id="PTHR31389">
    <property type="entry name" value="LD39211P"/>
    <property type="match status" value="1"/>
</dbReference>
<dbReference type="InterPro" id="IPR012444">
    <property type="entry name" value="DUF1647"/>
</dbReference>
<keyword evidence="1" id="KW-1185">Reference proteome</keyword>
<evidence type="ECO:0000313" key="1">
    <source>
        <dbReference type="Proteomes" id="UP000887561"/>
    </source>
</evidence>
<dbReference type="WBParaSite" id="scaffold8540_cov273.g13163">
    <property type="protein sequence ID" value="scaffold8540_cov273.g13163"/>
    <property type="gene ID" value="scaffold8540_cov273.g13163"/>
</dbReference>
<name>A0A915N9W9_MELJA</name>
<dbReference type="Pfam" id="PF07801">
    <property type="entry name" value="DUF1647"/>
    <property type="match status" value="1"/>
</dbReference>
<dbReference type="AlphaFoldDB" id="A0A915N9W9"/>
<sequence>MEKLFVQIECCGEKMSYSFILQTNVENLVSGASFDCEHLQILNKYKIADKYKIKQKIPVKRPGDKKFTIVTAASFDYFPTLRKLLYSLKQHFGCSQKIICYDLGGISEDKYMQIFTQFDTFMWMDTSINLENKKYLDPIFEGVENGKISEIVFPGGARHSIHYATNLRMFTYLPIITDWIKIENKKWDTEMYEANFIIVHKSEYTRNFLKWALLCAATKQCIQPDGSELYCKSPRTTIGTCHRFDQSVMNILNVNSEYQRSLIGKEFDT</sequence>
<proteinExistence type="predicted"/>
<evidence type="ECO:0000313" key="2">
    <source>
        <dbReference type="WBParaSite" id="scaffold8540_cov273.g13163"/>
    </source>
</evidence>
<dbReference type="Proteomes" id="UP000887561">
    <property type="component" value="Unplaced"/>
</dbReference>
<reference evidence="2" key="1">
    <citation type="submission" date="2022-11" db="UniProtKB">
        <authorList>
            <consortium name="WormBaseParasite"/>
        </authorList>
    </citation>
    <scope>IDENTIFICATION</scope>
</reference>
<accession>A0A915N9W9</accession>
<dbReference type="PANTHER" id="PTHR31389:SF4">
    <property type="entry name" value="LD39211P"/>
    <property type="match status" value="1"/>
</dbReference>
<protein>
    <submittedName>
        <fullName evidence="2">Uncharacterized protein</fullName>
    </submittedName>
</protein>